<dbReference type="AlphaFoldDB" id="A0A8H3I7G1"/>
<dbReference type="OrthoDB" id="3642826at2759"/>
<evidence type="ECO:0000313" key="3">
    <source>
        <dbReference type="EMBL" id="CAF9903264.1"/>
    </source>
</evidence>
<proteinExistence type="predicted"/>
<evidence type="ECO:0000313" key="4">
    <source>
        <dbReference type="Proteomes" id="UP000664521"/>
    </source>
</evidence>
<feature type="region of interest" description="Disordered" evidence="1">
    <location>
        <begin position="1135"/>
        <end position="1158"/>
    </location>
</feature>
<feature type="compositionally biased region" description="Low complexity" evidence="1">
    <location>
        <begin position="562"/>
        <end position="574"/>
    </location>
</feature>
<keyword evidence="4" id="KW-1185">Reference proteome</keyword>
<feature type="region of interest" description="Disordered" evidence="1">
    <location>
        <begin position="515"/>
        <end position="639"/>
    </location>
</feature>
<evidence type="ECO:0000256" key="1">
    <source>
        <dbReference type="SAM" id="MobiDB-lite"/>
    </source>
</evidence>
<feature type="compositionally biased region" description="Polar residues" evidence="1">
    <location>
        <begin position="584"/>
        <end position="596"/>
    </location>
</feature>
<evidence type="ECO:0000256" key="2">
    <source>
        <dbReference type="SAM" id="SignalP"/>
    </source>
</evidence>
<organism evidence="3 4">
    <name type="scientific">Heterodermia speciosa</name>
    <dbReference type="NCBI Taxonomy" id="116794"/>
    <lineage>
        <taxon>Eukaryota</taxon>
        <taxon>Fungi</taxon>
        <taxon>Dikarya</taxon>
        <taxon>Ascomycota</taxon>
        <taxon>Pezizomycotina</taxon>
        <taxon>Lecanoromycetes</taxon>
        <taxon>OSLEUM clade</taxon>
        <taxon>Lecanoromycetidae</taxon>
        <taxon>Caliciales</taxon>
        <taxon>Physciaceae</taxon>
        <taxon>Heterodermia</taxon>
    </lineage>
</organism>
<protein>
    <submittedName>
        <fullName evidence="3">Uncharacterized protein</fullName>
    </submittedName>
</protein>
<feature type="compositionally biased region" description="Polar residues" evidence="1">
    <location>
        <begin position="620"/>
        <end position="634"/>
    </location>
</feature>
<reference evidence="3" key="1">
    <citation type="submission" date="2021-03" db="EMBL/GenBank/DDBJ databases">
        <authorList>
            <person name="Tagirdzhanova G."/>
        </authorList>
    </citation>
    <scope>NUCLEOTIDE SEQUENCE</scope>
</reference>
<feature type="compositionally biased region" description="Polar residues" evidence="1">
    <location>
        <begin position="517"/>
        <end position="529"/>
    </location>
</feature>
<keyword evidence="2" id="KW-0732">Signal</keyword>
<feature type="chain" id="PRO_5034550125" evidence="2">
    <location>
        <begin position="25"/>
        <end position="1190"/>
    </location>
</feature>
<dbReference type="EMBL" id="CAJPDS010000001">
    <property type="protein sequence ID" value="CAF9903264.1"/>
    <property type="molecule type" value="Genomic_DNA"/>
</dbReference>
<name>A0A8H3I7G1_9LECA</name>
<feature type="signal peptide" evidence="2">
    <location>
        <begin position="1"/>
        <end position="24"/>
    </location>
</feature>
<accession>A0A8H3I7G1</accession>
<dbReference type="Proteomes" id="UP000664521">
    <property type="component" value="Unassembled WGS sequence"/>
</dbReference>
<comment type="caution">
    <text evidence="3">The sequence shown here is derived from an EMBL/GenBank/DDBJ whole genome shotgun (WGS) entry which is preliminary data.</text>
</comment>
<gene>
    <name evidence="3" type="ORF">HETSPECPRED_000184</name>
</gene>
<sequence>MFASGFTVYTFACLLSSSLSLSLSSPENKNLTIPYIGNNLTSFEHTPGIIDSPLCYKCNVWTRLNQFWWSPKSYEYVYAIHQVIITIKEGNPATTTSTYFNSLSTFDLDEDWDSTIVDEITGASGVVFPTGFLAWYGYHGTRTCFPPVSAPYYSGGPFSRAMAGKKAEYIEMIGTRTTALSPVPMHSWKTHFGIQSCTGSGAPGGGSFSAGQSLSYVRVTYLTKSSTVTATNGESVPTPVFPTTNGVESTIRHGMSASAAISSLVSTPTGFLNTSQTAIANDTASDQLVFDAADWVDANMPSIGPSLSSRCSSYAESAFTNKFLATATMNSAASLNATQALYTGPQFSSPCCGNCYLTIPSVEVLYWPTPAVPGISTMVSNGYTFRSPSVYIDFVTAQAGNACGNPGNYSSRITLAFAPDELRTLHNNLGISKHGQIERPFNFADFNTLSCDQYTNSNVSRTDNPWVNGNPCFPTVRAPTGASALTAMNSEWMGCSIKAQMYDPPRALTTVAALGPTTKSAPGPSTTPAKPSAIPEVVPVQTPKPKITSVPPFVPVKPNPGSESASSISKSGVSDPMDNKGQDGDSTPKGSGNSYHGSKPMASTHADASSSLQDGDLETESSLNPENQDSTISQLERKPSSVDVGGIGLYLPTQGQSSVVLGHQTASVGGPAVTIAHTPVSLGPSHLVIDGTHSHRLLPTAYLPRPSFVTIGTHSVAIPTNGASTLAIGSQTASVGGPRITVGSVPVSLAPSHLVIGTHSHRLSATALPADPSVVAVEGNSVTIPAYGASSIVVGSQTASAGGPRITISDVPISLASGHLMVGSTSYALPVTPDSAKPSSVDIAGYSFAIPSPGVGAITIGSQVVSAKGPAITVSNTPVSLGGNALVVGSSTHLLAFPQPTMAAPITIGGYKVIPPVPGSSLVIGTHTLTPGQEITISATPISLGSSVLAVGTSTIPLPTAVTDQKHHQKPHYFAIGSQTIAIVPAGILVGSQTLQPGGPAITVSGTPYSLGTTEFIAGSLTETFSAAAKSSHFRPSVVMSGLSQIRASSIHDIITVGDETIRLNPSDLVIHGTTLTPGAGGITIDGIAISLGTDELVVGSETETFSKLFAAESTASGGLGEVIMSGFGQIGATTTDSDQGVPSGSAGVGTGNPGATETVAKGSGVRSMARGGVALLASWSLGLAALVFL</sequence>